<evidence type="ECO:0000256" key="8">
    <source>
        <dbReference type="ARBA" id="ARBA00023010"/>
    </source>
</evidence>
<name>A0AAW4VYA5_9FIRM</name>
<keyword evidence="7 10" id="KW-1133">Transmembrane helix</keyword>
<evidence type="ECO:0000256" key="10">
    <source>
        <dbReference type="RuleBase" id="RU365087"/>
    </source>
</evidence>
<dbReference type="Pfam" id="PF03840">
    <property type="entry name" value="SecG"/>
    <property type="match status" value="1"/>
</dbReference>
<organism evidence="11 12">
    <name type="scientific">Agathobaculum butyriciproducens</name>
    <dbReference type="NCBI Taxonomy" id="1628085"/>
    <lineage>
        <taxon>Bacteria</taxon>
        <taxon>Bacillati</taxon>
        <taxon>Bacillota</taxon>
        <taxon>Clostridia</taxon>
        <taxon>Eubacteriales</taxon>
        <taxon>Butyricicoccaceae</taxon>
        <taxon>Agathobaculum</taxon>
    </lineage>
</organism>
<evidence type="ECO:0000256" key="1">
    <source>
        <dbReference type="ARBA" id="ARBA00004651"/>
    </source>
</evidence>
<dbReference type="GO" id="GO:0009306">
    <property type="term" value="P:protein secretion"/>
    <property type="evidence" value="ECO:0007669"/>
    <property type="project" value="UniProtKB-UniRule"/>
</dbReference>
<comment type="subcellular location">
    <subcellularLocation>
        <location evidence="1 10">Cell membrane</location>
        <topology evidence="1 10">Multi-pass membrane protein</topology>
    </subcellularLocation>
</comment>
<dbReference type="InterPro" id="IPR004692">
    <property type="entry name" value="SecG"/>
</dbReference>
<evidence type="ECO:0000256" key="6">
    <source>
        <dbReference type="ARBA" id="ARBA00022927"/>
    </source>
</evidence>
<evidence type="ECO:0000256" key="4">
    <source>
        <dbReference type="ARBA" id="ARBA00022475"/>
    </source>
</evidence>
<gene>
    <name evidence="11" type="primary">secG</name>
    <name evidence="11" type="ORF">LKD22_07600</name>
</gene>
<evidence type="ECO:0000313" key="12">
    <source>
        <dbReference type="Proteomes" id="UP001298753"/>
    </source>
</evidence>
<feature type="transmembrane region" description="Helical" evidence="10">
    <location>
        <begin position="6"/>
        <end position="25"/>
    </location>
</feature>
<keyword evidence="3 10" id="KW-0813">Transport</keyword>
<reference evidence="11 12" key="1">
    <citation type="submission" date="2021-10" db="EMBL/GenBank/DDBJ databases">
        <title>Anaerobic single-cell dispensing facilitates the cultivation of human gut bacteria.</title>
        <authorList>
            <person name="Afrizal A."/>
        </authorList>
    </citation>
    <scope>NUCLEOTIDE SEQUENCE [LARGE SCALE GENOMIC DNA]</scope>
    <source>
        <strain evidence="11 12">CLA-AA-H270</strain>
    </source>
</reference>
<comment type="similarity">
    <text evidence="2 10">Belongs to the SecG family.</text>
</comment>
<dbReference type="GO" id="GO:0005886">
    <property type="term" value="C:plasma membrane"/>
    <property type="evidence" value="ECO:0007669"/>
    <property type="project" value="UniProtKB-SubCell"/>
</dbReference>
<protein>
    <recommendedName>
        <fullName evidence="10">Protein-export membrane protein SecG</fullName>
    </recommendedName>
</protein>
<keyword evidence="4 10" id="KW-1003">Cell membrane</keyword>
<dbReference type="AlphaFoldDB" id="A0AAW4VYA5"/>
<feature type="transmembrane region" description="Helical" evidence="10">
    <location>
        <begin position="55"/>
        <end position="77"/>
    </location>
</feature>
<dbReference type="PRINTS" id="PR01651">
    <property type="entry name" value="SECGEXPORT"/>
</dbReference>
<comment type="function">
    <text evidence="10">Involved in protein export. Participates in an early event of protein translocation.</text>
</comment>
<keyword evidence="5 10" id="KW-0812">Transmembrane</keyword>
<evidence type="ECO:0000256" key="9">
    <source>
        <dbReference type="ARBA" id="ARBA00023136"/>
    </source>
</evidence>
<comment type="caution">
    <text evidence="11">The sequence shown here is derived from an EMBL/GenBank/DDBJ whole genome shotgun (WGS) entry which is preliminary data.</text>
</comment>
<dbReference type="Proteomes" id="UP001298753">
    <property type="component" value="Unassembled WGS sequence"/>
</dbReference>
<dbReference type="NCBIfam" id="TIGR00810">
    <property type="entry name" value="secG"/>
    <property type="match status" value="1"/>
</dbReference>
<evidence type="ECO:0000313" key="11">
    <source>
        <dbReference type="EMBL" id="MCC2176989.1"/>
    </source>
</evidence>
<dbReference type="GeneID" id="98659744"/>
<dbReference type="PANTHER" id="PTHR34182">
    <property type="entry name" value="PROTEIN-EXPORT MEMBRANE PROTEIN SECG"/>
    <property type="match status" value="1"/>
</dbReference>
<evidence type="ECO:0000256" key="3">
    <source>
        <dbReference type="ARBA" id="ARBA00022448"/>
    </source>
</evidence>
<keyword evidence="8 10" id="KW-0811">Translocation</keyword>
<evidence type="ECO:0000256" key="7">
    <source>
        <dbReference type="ARBA" id="ARBA00022989"/>
    </source>
</evidence>
<accession>A0AAW4VYA5</accession>
<proteinExistence type="inferred from homology"/>
<keyword evidence="12" id="KW-1185">Reference proteome</keyword>
<dbReference type="EMBL" id="JAJEPX010000019">
    <property type="protein sequence ID" value="MCC2176989.1"/>
    <property type="molecule type" value="Genomic_DNA"/>
</dbReference>
<keyword evidence="6 10" id="KW-0653">Protein transport</keyword>
<sequence>MTTAQIALSVIMIVASLFLIVVVLLQHGAQQGLGAVSGSADTFYGSGKASASDRIFARLTSIVGVVFVIIAIVLNLIH</sequence>
<dbReference type="GO" id="GO:0065002">
    <property type="term" value="P:intracellular protein transmembrane transport"/>
    <property type="evidence" value="ECO:0007669"/>
    <property type="project" value="TreeGrafter"/>
</dbReference>
<evidence type="ECO:0000256" key="5">
    <source>
        <dbReference type="ARBA" id="ARBA00022692"/>
    </source>
</evidence>
<dbReference type="GO" id="GO:0043952">
    <property type="term" value="P:protein transport by the Sec complex"/>
    <property type="evidence" value="ECO:0007669"/>
    <property type="project" value="TreeGrafter"/>
</dbReference>
<evidence type="ECO:0000256" key="2">
    <source>
        <dbReference type="ARBA" id="ARBA00008445"/>
    </source>
</evidence>
<dbReference type="GO" id="GO:0015450">
    <property type="term" value="F:protein-transporting ATPase activity"/>
    <property type="evidence" value="ECO:0007669"/>
    <property type="project" value="UniProtKB-UniRule"/>
</dbReference>
<keyword evidence="9 10" id="KW-0472">Membrane</keyword>
<dbReference type="PANTHER" id="PTHR34182:SF1">
    <property type="entry name" value="PROTEIN-EXPORT MEMBRANE PROTEIN SECG"/>
    <property type="match status" value="1"/>
</dbReference>
<dbReference type="RefSeq" id="WP_110436055.1">
    <property type="nucleotide sequence ID" value="NZ_DBEZDI010000075.1"/>
</dbReference>